<keyword evidence="1" id="KW-1003">Cell membrane</keyword>
<dbReference type="AlphaFoldDB" id="A0AAU9CUC0"/>
<dbReference type="Pfam" id="PF07429">
    <property type="entry name" value="Glyco_transf_56"/>
    <property type="match status" value="1"/>
</dbReference>
<gene>
    <name evidence="6" type="ORF">FUAX_24910</name>
</gene>
<evidence type="ECO:0000256" key="4">
    <source>
        <dbReference type="ARBA" id="ARBA00022679"/>
    </source>
</evidence>
<dbReference type="KEGG" id="fax:FUAX_24910"/>
<keyword evidence="7" id="KW-1185">Reference proteome</keyword>
<dbReference type="Proteomes" id="UP001348817">
    <property type="component" value="Chromosome"/>
</dbReference>
<evidence type="ECO:0000313" key="7">
    <source>
        <dbReference type="Proteomes" id="UP001348817"/>
    </source>
</evidence>
<evidence type="ECO:0000256" key="2">
    <source>
        <dbReference type="ARBA" id="ARBA00022519"/>
    </source>
</evidence>
<dbReference type="GO" id="GO:0009246">
    <property type="term" value="P:enterobacterial common antigen biosynthetic process"/>
    <property type="evidence" value="ECO:0007669"/>
    <property type="project" value="InterPro"/>
</dbReference>
<reference evidence="6 7" key="1">
    <citation type="submission" date="2021-12" db="EMBL/GenBank/DDBJ databases">
        <title>Genome sequencing of bacteria with rrn-lacking chromosome and rrn-plasmid.</title>
        <authorList>
            <person name="Anda M."/>
            <person name="Iwasaki W."/>
        </authorList>
    </citation>
    <scope>NUCLEOTIDE SEQUENCE [LARGE SCALE GENOMIC DNA]</scope>
    <source>
        <strain evidence="6 7">DSM 100852</strain>
    </source>
</reference>
<evidence type="ECO:0000256" key="5">
    <source>
        <dbReference type="ARBA" id="ARBA00023136"/>
    </source>
</evidence>
<organism evidence="6 7">
    <name type="scientific">Fulvitalea axinellae</name>
    <dbReference type="NCBI Taxonomy" id="1182444"/>
    <lineage>
        <taxon>Bacteria</taxon>
        <taxon>Pseudomonadati</taxon>
        <taxon>Bacteroidota</taxon>
        <taxon>Cytophagia</taxon>
        <taxon>Cytophagales</taxon>
        <taxon>Persicobacteraceae</taxon>
        <taxon>Fulvitalea</taxon>
    </lineage>
</organism>
<dbReference type="RefSeq" id="WP_338391637.1">
    <property type="nucleotide sequence ID" value="NZ_AP025314.1"/>
</dbReference>
<dbReference type="InterPro" id="IPR009993">
    <property type="entry name" value="WecF"/>
</dbReference>
<evidence type="ECO:0000256" key="3">
    <source>
        <dbReference type="ARBA" id="ARBA00022676"/>
    </source>
</evidence>
<keyword evidence="3" id="KW-0328">Glycosyltransferase</keyword>
<sequence length="405" mass="46885">MIIHLATDEKFIDIAISLFLEVDLDEHLFIIDHPASLPITHVKNHGIQRRDLSDERDFSDVVRMINEASATVFHGFFSISFQKLVQTVSAKAILHWNSWGGDAYFGPGMDEWIYQTETLAWLKKKRSLAHNFSDLLYRYFPVFFSHTYRFLKGKSFYYTKAKALRQRFNSFSTILPQEEKIYRQYWGLKTPCLPFSYGSIAQYIPDNLKDRRVIGSDILIGNSATPTNNHIEALTGLNTVGILDFGNSIKINLPLNYGDTQYAQEISTHAEKFFEGKVRILSDFMPRDVYHDQILYQSRHVIMNHHRQQAVGNCLVSLWAGANLYLNDRSVLASFLKDLGVFFFCVEKDLQKFQGLGLSLEQVEENRDKLNRYYSHSIVLERTYKLTRGLLSNHRNVLDQAVEES</sequence>
<accession>A0AAU9CUC0</accession>
<dbReference type="EMBL" id="AP025314">
    <property type="protein sequence ID" value="BDD10059.1"/>
    <property type="molecule type" value="Genomic_DNA"/>
</dbReference>
<evidence type="ECO:0008006" key="8">
    <source>
        <dbReference type="Google" id="ProtNLM"/>
    </source>
</evidence>
<keyword evidence="5" id="KW-0472">Membrane</keyword>
<protein>
    <recommendedName>
        <fullName evidence="8">4-alpha-L-fucosyltransferase glycosyl transferase group 56</fullName>
    </recommendedName>
</protein>
<evidence type="ECO:0000313" key="6">
    <source>
        <dbReference type="EMBL" id="BDD10059.1"/>
    </source>
</evidence>
<keyword evidence="4" id="KW-0808">Transferase</keyword>
<dbReference type="GO" id="GO:0008417">
    <property type="term" value="F:fucosyltransferase activity"/>
    <property type="evidence" value="ECO:0007669"/>
    <property type="project" value="InterPro"/>
</dbReference>
<proteinExistence type="predicted"/>
<name>A0AAU9CUC0_9BACT</name>
<keyword evidence="2" id="KW-0997">Cell inner membrane</keyword>
<evidence type="ECO:0000256" key="1">
    <source>
        <dbReference type="ARBA" id="ARBA00022475"/>
    </source>
</evidence>